<dbReference type="AlphaFoldDB" id="K9YNR9"/>
<evidence type="ECO:0000313" key="10">
    <source>
        <dbReference type="Proteomes" id="UP000010483"/>
    </source>
</evidence>
<dbReference type="HOGENOM" id="CLU_001570_15_6_3"/>
<dbReference type="InterPro" id="IPR036396">
    <property type="entry name" value="Cyt_P450_sf"/>
</dbReference>
<organism evidence="9 10">
    <name type="scientific">Cyanobacterium stanieri (strain ATCC 29140 / PCC 7202)</name>
    <dbReference type="NCBI Taxonomy" id="292563"/>
    <lineage>
        <taxon>Bacteria</taxon>
        <taxon>Bacillati</taxon>
        <taxon>Cyanobacteriota</taxon>
        <taxon>Cyanophyceae</taxon>
        <taxon>Oscillatoriophycideae</taxon>
        <taxon>Chroococcales</taxon>
        <taxon>Geminocystaceae</taxon>
        <taxon>Cyanobacterium</taxon>
    </lineage>
</organism>
<dbReference type="Pfam" id="PF00067">
    <property type="entry name" value="p450"/>
    <property type="match status" value="1"/>
</dbReference>
<dbReference type="PROSITE" id="PS00086">
    <property type="entry name" value="CYTOCHROME_P450"/>
    <property type="match status" value="1"/>
</dbReference>
<name>K9YNR9_CYASC</name>
<dbReference type="GO" id="GO:0005506">
    <property type="term" value="F:iron ion binding"/>
    <property type="evidence" value="ECO:0007669"/>
    <property type="project" value="InterPro"/>
</dbReference>
<dbReference type="eggNOG" id="COG2124">
    <property type="taxonomic scope" value="Bacteria"/>
</dbReference>
<dbReference type="Gene3D" id="1.10.630.10">
    <property type="entry name" value="Cytochrome P450"/>
    <property type="match status" value="1"/>
</dbReference>
<reference evidence="10" key="1">
    <citation type="journal article" date="2013" name="Proc. Natl. Acad. Sci. U.S.A.">
        <title>Improving the coverage of the cyanobacterial phylum using diversity-driven genome sequencing.</title>
        <authorList>
            <person name="Shih P.M."/>
            <person name="Wu D."/>
            <person name="Latifi A."/>
            <person name="Axen S.D."/>
            <person name="Fewer D.P."/>
            <person name="Talla E."/>
            <person name="Calteau A."/>
            <person name="Cai F."/>
            <person name="Tandeau de Marsac N."/>
            <person name="Rippka R."/>
            <person name="Herdman M."/>
            <person name="Sivonen K."/>
            <person name="Coursin T."/>
            <person name="Laurent T."/>
            <person name="Goodwin L."/>
            <person name="Nolan M."/>
            <person name="Davenport K.W."/>
            <person name="Han C.S."/>
            <person name="Rubin E.M."/>
            <person name="Eisen J.A."/>
            <person name="Woyke T."/>
            <person name="Gugger M."/>
            <person name="Kerfeld C.A."/>
        </authorList>
    </citation>
    <scope>NUCLEOTIDE SEQUENCE [LARGE SCALE GENOMIC DNA]</scope>
    <source>
        <strain evidence="10">ATCC 29140 / PCC 7202</strain>
    </source>
</reference>
<dbReference type="InterPro" id="IPR001128">
    <property type="entry name" value="Cyt_P450"/>
</dbReference>
<dbReference type="InterPro" id="IPR002401">
    <property type="entry name" value="Cyt_P450_E_grp-I"/>
</dbReference>
<keyword evidence="5 7" id="KW-0408">Iron</keyword>
<evidence type="ECO:0000256" key="5">
    <source>
        <dbReference type="ARBA" id="ARBA00023004"/>
    </source>
</evidence>
<keyword evidence="2 7" id="KW-0349">Heme</keyword>
<accession>K9YNR9</accession>
<dbReference type="Proteomes" id="UP000010483">
    <property type="component" value="Chromosome"/>
</dbReference>
<keyword evidence="3 7" id="KW-0479">Metal-binding</keyword>
<dbReference type="PATRIC" id="fig|292563.3.peg.2703"/>
<dbReference type="PRINTS" id="PR00463">
    <property type="entry name" value="EP450I"/>
</dbReference>
<evidence type="ECO:0000256" key="4">
    <source>
        <dbReference type="ARBA" id="ARBA00023002"/>
    </source>
</evidence>
<dbReference type="PANTHER" id="PTHR24286">
    <property type="entry name" value="CYTOCHROME P450 26"/>
    <property type="match status" value="1"/>
</dbReference>
<dbReference type="KEGG" id="csn:Cyast_2586"/>
<keyword evidence="6 8" id="KW-0503">Monooxygenase</keyword>
<dbReference type="PANTHER" id="PTHR24286:SF384">
    <property type="entry name" value="P450, PUTATIVE (EUROFUNG)-RELATED"/>
    <property type="match status" value="1"/>
</dbReference>
<dbReference type="GO" id="GO:0016125">
    <property type="term" value="P:sterol metabolic process"/>
    <property type="evidence" value="ECO:0007669"/>
    <property type="project" value="TreeGrafter"/>
</dbReference>
<evidence type="ECO:0000256" key="3">
    <source>
        <dbReference type="ARBA" id="ARBA00022723"/>
    </source>
</evidence>
<gene>
    <name evidence="9" type="ordered locus">Cyast_2586</name>
</gene>
<dbReference type="CDD" id="cd11044">
    <property type="entry name" value="CYP120A1_CYP26-like"/>
    <property type="match status" value="1"/>
</dbReference>
<dbReference type="GO" id="GO:0004497">
    <property type="term" value="F:monooxygenase activity"/>
    <property type="evidence" value="ECO:0007669"/>
    <property type="project" value="UniProtKB-KW"/>
</dbReference>
<dbReference type="InterPro" id="IPR017972">
    <property type="entry name" value="Cyt_P450_CS"/>
</dbReference>
<dbReference type="GO" id="GO:0020037">
    <property type="term" value="F:heme binding"/>
    <property type="evidence" value="ECO:0007669"/>
    <property type="project" value="InterPro"/>
</dbReference>
<keyword evidence="10" id="KW-1185">Reference proteome</keyword>
<evidence type="ECO:0000256" key="7">
    <source>
        <dbReference type="PIRSR" id="PIRSR602401-1"/>
    </source>
</evidence>
<dbReference type="EMBL" id="CP003940">
    <property type="protein sequence ID" value="AFZ48529.1"/>
    <property type="molecule type" value="Genomic_DNA"/>
</dbReference>
<proteinExistence type="inferred from homology"/>
<dbReference type="SUPFAM" id="SSF48264">
    <property type="entry name" value="Cytochrome P450"/>
    <property type="match status" value="1"/>
</dbReference>
<evidence type="ECO:0000313" key="9">
    <source>
        <dbReference type="EMBL" id="AFZ48529.1"/>
    </source>
</evidence>
<evidence type="ECO:0000256" key="2">
    <source>
        <dbReference type="ARBA" id="ARBA00022617"/>
    </source>
</evidence>
<protein>
    <submittedName>
        <fullName evidence="9">Cytochrome P450</fullName>
    </submittedName>
</protein>
<evidence type="ECO:0000256" key="1">
    <source>
        <dbReference type="ARBA" id="ARBA00010617"/>
    </source>
</evidence>
<comment type="similarity">
    <text evidence="1 8">Belongs to the cytochrome P450 family.</text>
</comment>
<sequence>MSSQNLDQNIPLPPGKFGLPLIGETINFLTDQDFALKRYQKYGSIFKTNILGKPTAVMIGSEANKFILQSHFDHFSWAKGWPATFQELLGKSLFLQDGEEHKKNRKLLMPSFHGQALINYFETMESIIKSYLNKWEKQQNFTWFSELKQMTFEIASVLLLGSERGDKIDYLSNLFTDLSNGLFTIPLKIPGTKYSKAIRGRDLLLQHLEQEIIKRKENPSNDALSLLVQTQDEDGNSLSINEIKVQALLMLFAGHETTTSMLTSLCLVLAQHPDILDQAKKEQEKLQNTDIITLEQIKNMTYLDQVLKEVERLYPPVAGGFRGVVKPFTFNGYYVPQGWQILYSIQLTHQNSEIFTNPKTFDPQRFNKEREEHRKTEYSLVGFGGGSRFCLGYAFAQMEMKIFAALLIRNYHWNLEQGQDLSLNRIPTLHPNSGLKVKEFQPLPK</sequence>
<dbReference type="PRINTS" id="PR00385">
    <property type="entry name" value="P450"/>
</dbReference>
<evidence type="ECO:0000256" key="6">
    <source>
        <dbReference type="ARBA" id="ARBA00023033"/>
    </source>
</evidence>
<dbReference type="GO" id="GO:0016705">
    <property type="term" value="F:oxidoreductase activity, acting on paired donors, with incorporation or reduction of molecular oxygen"/>
    <property type="evidence" value="ECO:0007669"/>
    <property type="project" value="InterPro"/>
</dbReference>
<evidence type="ECO:0000256" key="8">
    <source>
        <dbReference type="RuleBase" id="RU000461"/>
    </source>
</evidence>
<dbReference type="STRING" id="292563.Cyast_2586"/>
<feature type="binding site" description="axial binding residue" evidence="7">
    <location>
        <position position="390"/>
    </location>
    <ligand>
        <name>heme</name>
        <dbReference type="ChEBI" id="CHEBI:30413"/>
    </ligand>
    <ligandPart>
        <name>Fe</name>
        <dbReference type="ChEBI" id="CHEBI:18248"/>
    </ligandPart>
</feature>
<dbReference type="SMR" id="K9YNR9"/>
<comment type="cofactor">
    <cofactor evidence="7">
        <name>heme</name>
        <dbReference type="ChEBI" id="CHEBI:30413"/>
    </cofactor>
</comment>
<dbReference type="BioCyc" id="CSTA292563:G1353-2589-MONOMER"/>
<keyword evidence="4 8" id="KW-0560">Oxidoreductase</keyword>